<proteinExistence type="predicted"/>
<name>A0A2S2E0N7_9ALTE</name>
<keyword evidence="1" id="KW-1133">Transmembrane helix</keyword>
<keyword evidence="1" id="KW-0472">Membrane</keyword>
<feature type="transmembrane region" description="Helical" evidence="1">
    <location>
        <begin position="220"/>
        <end position="238"/>
    </location>
</feature>
<dbReference type="EMBL" id="CP029347">
    <property type="protein sequence ID" value="AWL11211.1"/>
    <property type="molecule type" value="Genomic_DNA"/>
</dbReference>
<evidence type="ECO:0000313" key="2">
    <source>
        <dbReference type="EMBL" id="AWL11211.1"/>
    </source>
</evidence>
<keyword evidence="3" id="KW-1185">Reference proteome</keyword>
<sequence>MLKKLFDKWWSRQAFFLGKRLYAISGSRAEEAEWHQLEGVTFPLLLVGREHYSEYEKYYPIADRRELKKVITHSLSGTYVYSVVSGDEQGFHVRFWVFNTDIGQRLDDLIGLWMPETYLPLSTESNQLITVKRAGNELYRLEGDKRGSTIAEGLYQDAAYFLMAIGAEAEESPKETLTEQAYLSRLKWALESLSVTDLGGLLRQQKYGGNIAGMASWQSVGLGAVAGFIFMVAGQYAYVKYRINDIENAIQSTDVTETVEIRNRVRQKTELVETLQRTGGGSDFSNSMWDVMLTLMEQEKYAMLLVTAEGRQLELRLEADKATDALQLINEHPLVASAEFSSSIRESVGRERFNISMTLKPAEGAE</sequence>
<protein>
    <submittedName>
        <fullName evidence="2">Uncharacterized protein</fullName>
    </submittedName>
</protein>
<dbReference type="Proteomes" id="UP000245728">
    <property type="component" value="Chromosome"/>
</dbReference>
<gene>
    <name evidence="2" type="ORF">HMF8227_00715</name>
</gene>
<accession>A0A2S2E0N7</accession>
<dbReference type="KEGG" id="salh:HMF8227_00715"/>
<reference evidence="2 3" key="1">
    <citation type="submission" date="2018-05" db="EMBL/GenBank/DDBJ databases">
        <title>Salinimonas sp. HMF8227 Genome sequencing and assembly.</title>
        <authorList>
            <person name="Kang H."/>
            <person name="Kang J."/>
            <person name="Cha I."/>
            <person name="Kim H."/>
            <person name="Joh K."/>
        </authorList>
    </citation>
    <scope>NUCLEOTIDE SEQUENCE [LARGE SCALE GENOMIC DNA]</scope>
    <source>
        <strain evidence="2 3">HMF8227</strain>
    </source>
</reference>
<dbReference type="OrthoDB" id="6400132at2"/>
<organism evidence="2 3">
    <name type="scientific">Saliniradius amylolyticus</name>
    <dbReference type="NCBI Taxonomy" id="2183582"/>
    <lineage>
        <taxon>Bacteria</taxon>
        <taxon>Pseudomonadati</taxon>
        <taxon>Pseudomonadota</taxon>
        <taxon>Gammaproteobacteria</taxon>
        <taxon>Alteromonadales</taxon>
        <taxon>Alteromonadaceae</taxon>
        <taxon>Saliniradius</taxon>
    </lineage>
</organism>
<evidence type="ECO:0000313" key="3">
    <source>
        <dbReference type="Proteomes" id="UP000245728"/>
    </source>
</evidence>
<dbReference type="RefSeq" id="WP_109338875.1">
    <property type="nucleotide sequence ID" value="NZ_CP029347.1"/>
</dbReference>
<keyword evidence="1" id="KW-0812">Transmembrane</keyword>
<evidence type="ECO:0000256" key="1">
    <source>
        <dbReference type="SAM" id="Phobius"/>
    </source>
</evidence>
<dbReference type="AlphaFoldDB" id="A0A2S2E0N7"/>